<evidence type="ECO:0000313" key="3">
    <source>
        <dbReference type="Proteomes" id="UP001501747"/>
    </source>
</evidence>
<comment type="caution">
    <text evidence="2">The sequence shown here is derived from an EMBL/GenBank/DDBJ whole genome shotgun (WGS) entry which is preliminary data.</text>
</comment>
<gene>
    <name evidence="2" type="ORF">GCM10022247_12410</name>
</gene>
<organism evidence="2 3">
    <name type="scientific">Allokutzneria multivorans</name>
    <dbReference type="NCBI Taxonomy" id="1142134"/>
    <lineage>
        <taxon>Bacteria</taxon>
        <taxon>Bacillati</taxon>
        <taxon>Actinomycetota</taxon>
        <taxon>Actinomycetes</taxon>
        <taxon>Pseudonocardiales</taxon>
        <taxon>Pseudonocardiaceae</taxon>
        <taxon>Allokutzneria</taxon>
    </lineage>
</organism>
<dbReference type="Proteomes" id="UP001501747">
    <property type="component" value="Unassembled WGS sequence"/>
</dbReference>
<feature type="region of interest" description="Disordered" evidence="1">
    <location>
        <begin position="1"/>
        <end position="50"/>
    </location>
</feature>
<proteinExistence type="predicted"/>
<protein>
    <submittedName>
        <fullName evidence="2">Uncharacterized protein</fullName>
    </submittedName>
</protein>
<dbReference type="EMBL" id="BAABAL010000005">
    <property type="protein sequence ID" value="GAA3994275.1"/>
    <property type="molecule type" value="Genomic_DNA"/>
</dbReference>
<feature type="compositionally biased region" description="Basic and acidic residues" evidence="1">
    <location>
        <begin position="88"/>
        <end position="100"/>
    </location>
</feature>
<keyword evidence="3" id="KW-1185">Reference proteome</keyword>
<feature type="compositionally biased region" description="Basic residues" evidence="1">
    <location>
        <begin position="102"/>
        <end position="112"/>
    </location>
</feature>
<feature type="region of interest" description="Disordered" evidence="1">
    <location>
        <begin position="85"/>
        <end position="112"/>
    </location>
</feature>
<reference evidence="3" key="1">
    <citation type="journal article" date="2019" name="Int. J. Syst. Evol. Microbiol.">
        <title>The Global Catalogue of Microorganisms (GCM) 10K type strain sequencing project: providing services to taxonomists for standard genome sequencing and annotation.</title>
        <authorList>
            <consortium name="The Broad Institute Genomics Platform"/>
            <consortium name="The Broad Institute Genome Sequencing Center for Infectious Disease"/>
            <person name="Wu L."/>
            <person name="Ma J."/>
        </authorList>
    </citation>
    <scope>NUCLEOTIDE SEQUENCE [LARGE SCALE GENOMIC DNA]</scope>
    <source>
        <strain evidence="3">JCM 17342</strain>
    </source>
</reference>
<sequence length="112" mass="12929">MKYHRNKGLAKDTQPTPEVPARSTVRRSERNQCPRGFTQPPHAPNDPFRYLEALNDPFSAFNAPNGSFRYSSALNGSFRALNAPQEALIRRDRRRDDGGRSPRGRLPRRRRR</sequence>
<accession>A0ABP7R8X1</accession>
<evidence type="ECO:0000313" key="2">
    <source>
        <dbReference type="EMBL" id="GAA3994275.1"/>
    </source>
</evidence>
<evidence type="ECO:0000256" key="1">
    <source>
        <dbReference type="SAM" id="MobiDB-lite"/>
    </source>
</evidence>
<name>A0ABP7R8X1_9PSEU</name>